<keyword evidence="3" id="KW-1185">Reference proteome</keyword>
<feature type="domain" description="Putative host cell surface-exposed lipoprotein Ltp-like HTH region" evidence="1">
    <location>
        <begin position="65"/>
        <end position="107"/>
    </location>
</feature>
<proteinExistence type="predicted"/>
<dbReference type="InterPro" id="IPR011434">
    <property type="entry name" value="Ltp-like_HTH"/>
</dbReference>
<dbReference type="Pfam" id="PF07553">
    <property type="entry name" value="Lipoprotein_Ltp"/>
    <property type="match status" value="3"/>
</dbReference>
<evidence type="ECO:0000313" key="2">
    <source>
        <dbReference type="EMBL" id="QNM06968.1"/>
    </source>
</evidence>
<evidence type="ECO:0000259" key="1">
    <source>
        <dbReference type="Pfam" id="PF07553"/>
    </source>
</evidence>
<dbReference type="KEGG" id="qdo:H9Q78_04100"/>
<reference evidence="2 3" key="1">
    <citation type="submission" date="2020-08" db="EMBL/GenBank/DDBJ databases">
        <authorList>
            <person name="Liu C."/>
            <person name="Sun Q."/>
        </authorList>
    </citation>
    <scope>NUCLEOTIDE SEQUENCE [LARGE SCALE GENOMIC DNA]</scope>
    <source>
        <strain evidence="2 3">NSJ-38</strain>
    </source>
</reference>
<dbReference type="AlphaFoldDB" id="A0A7G9G836"/>
<evidence type="ECO:0000313" key="3">
    <source>
        <dbReference type="Proteomes" id="UP000515823"/>
    </source>
</evidence>
<dbReference type="Gene3D" id="1.10.10.10">
    <property type="entry name" value="Winged helix-like DNA-binding domain superfamily/Winged helix DNA-binding domain"/>
    <property type="match status" value="3"/>
</dbReference>
<dbReference type="InterPro" id="IPR036388">
    <property type="entry name" value="WH-like_DNA-bd_sf"/>
</dbReference>
<dbReference type="EMBL" id="CP060634">
    <property type="protein sequence ID" value="QNM06968.1"/>
    <property type="molecule type" value="Genomic_DNA"/>
</dbReference>
<gene>
    <name evidence="2" type="ORF">H9Q78_04100</name>
</gene>
<keyword evidence="2" id="KW-0449">Lipoprotein</keyword>
<feature type="domain" description="Putative host cell surface-exposed lipoprotein Ltp-like HTH region" evidence="1">
    <location>
        <begin position="111"/>
        <end position="153"/>
    </location>
</feature>
<accession>A0A7G9G836</accession>
<name>A0A7G9G836_9FIRM</name>
<feature type="domain" description="Putative host cell surface-exposed lipoprotein Ltp-like HTH region" evidence="1">
    <location>
        <begin position="158"/>
        <end position="198"/>
    </location>
</feature>
<organism evidence="2 3">
    <name type="scientific">Qiania dongpingensis</name>
    <dbReference type="NCBI Taxonomy" id="2763669"/>
    <lineage>
        <taxon>Bacteria</taxon>
        <taxon>Bacillati</taxon>
        <taxon>Bacillota</taxon>
        <taxon>Clostridia</taxon>
        <taxon>Lachnospirales</taxon>
        <taxon>Lachnospiraceae</taxon>
        <taxon>Qiania</taxon>
    </lineage>
</organism>
<sequence length="204" mass="22543">MVSVFVSHMAQNMFTIMYVCSDNTQYSYLEDCKEIMASAVIEITETTAAESETPPVETTAEISLEQKNALKKAKDYLSFSAFSYTGLIHQLEFEGFSTENATYAADNCGADWSQQAAKKAKDYLSFSAFSYTGLIDQLEFEGFSTEEANSAVDSCGADWNEQAAKKAQDYLDYSSFSRQGLIDQLVFEGFTSEQAEYGATAVGY</sequence>
<dbReference type="Proteomes" id="UP000515823">
    <property type="component" value="Chromosome"/>
</dbReference>
<protein>
    <submittedName>
        <fullName evidence="2">Ltp family lipoprotein</fullName>
    </submittedName>
</protein>